<evidence type="ECO:0008006" key="3">
    <source>
        <dbReference type="Google" id="ProtNLM"/>
    </source>
</evidence>
<evidence type="ECO:0000313" key="1">
    <source>
        <dbReference type="EMBL" id="QDS36629.1"/>
    </source>
</evidence>
<dbReference type="Proteomes" id="UP000317713">
    <property type="component" value="Chromosome"/>
</dbReference>
<accession>A0A517ICN2</accession>
<dbReference type="SUPFAM" id="SSF55874">
    <property type="entry name" value="ATPase domain of HSP90 chaperone/DNA topoisomerase II/histidine kinase"/>
    <property type="match status" value="1"/>
</dbReference>
<reference evidence="1 2" key="1">
    <citation type="submission" date="2019-07" db="EMBL/GenBank/DDBJ databases">
        <title>Characterization of Brevibacillus brevis HK544, as a potential biocontrol agent.</title>
        <authorList>
            <person name="Kim H."/>
        </authorList>
    </citation>
    <scope>NUCLEOTIDE SEQUENCE [LARGE SCALE GENOMIC DNA]</scope>
    <source>
        <strain evidence="1 2">HK544</strain>
    </source>
</reference>
<dbReference type="Pfam" id="PF13589">
    <property type="entry name" value="HATPase_c_3"/>
    <property type="match status" value="1"/>
</dbReference>
<dbReference type="Gene3D" id="3.30.565.10">
    <property type="entry name" value="Histidine kinase-like ATPase, C-terminal domain"/>
    <property type="match status" value="1"/>
</dbReference>
<sequence length="672" mass="79040">MNVRKIQITTKGIKKSLKKFTYLQSIAEYIWNGFDAKATQVEVQTVHSELDAITEIQITDNGYGISIMELESKFTPFFESEKQVDPAVRLRNAQSATHGKNGIGRLTFHRFCSEAEWITTYQDGAINRKYKISVKEDSLDSYGIDEPETVESEAGTKVILKGITYRDINMTEIKKFLCKEFGWFLELHADKEFAIKINGERLDYSMIIGEIEYMNLRYNPTNAEFNVKYVRWDEKMNQEYSKYYFIDSEGNEKQKINTSLNNKGDSFYHSIYIQSNVFNQFDFGEVIEGQQLLFGYSRDSEEYKFLMESLNKYLREKRKPFLIKYTDVIIEDFKAVKAFPEYGKNSWDEARREELENLIREMYQVEPRIFSKLNVEQKKTFVRFLDLIMDAGEQERLFDILAGIVELNNYERAELADLLKTSRLSNIVKTIRLVQDRFKAVSDLQQIVYNEELMANEVNHVQKFIEKHYWIFGEQYHLVTAAEPKFEEALRRYVHLLTGDLIEGHIDHPDKRKEMDIFMVRWDKQIDVVRNIVVELKHPSIGLGKKQFDQVVNYLQVILNQEEFNSSQMQWEFILVGNKLDSTGYIEQLIENAANHGESSRGLVFKTGKYKVYIKTWADVFTEFEIKHKFLEEKLQLERARLSERYGHAGEIIDKLEANSASMPEEYVIQRN</sequence>
<name>A0A517ICN2_BREBE</name>
<protein>
    <recommendedName>
        <fullName evidence="3">ATP-binding protein</fullName>
    </recommendedName>
</protein>
<organism evidence="1 2">
    <name type="scientific">Brevibacillus brevis</name>
    <name type="common">Bacillus brevis</name>
    <dbReference type="NCBI Taxonomy" id="1393"/>
    <lineage>
        <taxon>Bacteria</taxon>
        <taxon>Bacillati</taxon>
        <taxon>Bacillota</taxon>
        <taxon>Bacilli</taxon>
        <taxon>Bacillales</taxon>
        <taxon>Paenibacillaceae</taxon>
        <taxon>Brevibacillus</taxon>
    </lineage>
</organism>
<proteinExistence type="predicted"/>
<gene>
    <name evidence="1" type="ORF">FPS98_23010</name>
</gene>
<evidence type="ECO:0000313" key="2">
    <source>
        <dbReference type="Proteomes" id="UP000317713"/>
    </source>
</evidence>
<dbReference type="InterPro" id="IPR036890">
    <property type="entry name" value="HATPase_C_sf"/>
</dbReference>
<dbReference type="EMBL" id="CP042161">
    <property type="protein sequence ID" value="QDS36629.1"/>
    <property type="molecule type" value="Genomic_DNA"/>
</dbReference>
<dbReference type="AlphaFoldDB" id="A0A517ICN2"/>